<dbReference type="GO" id="GO:0003677">
    <property type="term" value="F:DNA binding"/>
    <property type="evidence" value="ECO:0007669"/>
    <property type="project" value="UniProtKB-KW"/>
</dbReference>
<dbReference type="CDD" id="cd06529">
    <property type="entry name" value="S24_LexA-like"/>
    <property type="match status" value="1"/>
</dbReference>
<dbReference type="RefSeq" id="WP_046902791.1">
    <property type="nucleotide sequence ID" value="NZ_CP011452.2"/>
</dbReference>
<organism evidence="5 6">
    <name type="scientific">Croceibacterium atlanticum</name>
    <dbReference type="NCBI Taxonomy" id="1267766"/>
    <lineage>
        <taxon>Bacteria</taxon>
        <taxon>Pseudomonadati</taxon>
        <taxon>Pseudomonadota</taxon>
        <taxon>Alphaproteobacteria</taxon>
        <taxon>Sphingomonadales</taxon>
        <taxon>Erythrobacteraceae</taxon>
        <taxon>Croceibacterium</taxon>
    </lineage>
</organism>
<accession>A0A0F7KRU7</accession>
<dbReference type="InterPro" id="IPR015927">
    <property type="entry name" value="Peptidase_S24_S26A/B/C"/>
</dbReference>
<name>A0A0F7KRU7_9SPHN</name>
<dbReference type="STRING" id="1267766.WYH_00787"/>
<keyword evidence="1" id="KW-0805">Transcription regulation</keyword>
<evidence type="ECO:0000256" key="3">
    <source>
        <dbReference type="ARBA" id="ARBA00023163"/>
    </source>
</evidence>
<evidence type="ECO:0000259" key="4">
    <source>
        <dbReference type="Pfam" id="PF00717"/>
    </source>
</evidence>
<dbReference type="KEGG" id="aay:WYH_00787"/>
<dbReference type="Pfam" id="PF00717">
    <property type="entry name" value="Peptidase_S24"/>
    <property type="match status" value="1"/>
</dbReference>
<gene>
    <name evidence="5" type="ORF">WYH_00787</name>
</gene>
<dbReference type="PANTHER" id="PTHR40661:SF1">
    <property type="entry name" value="HTH CRO_C1-TYPE DOMAIN-CONTAINING PROTEIN"/>
    <property type="match status" value="1"/>
</dbReference>
<dbReference type="Gene3D" id="2.10.109.10">
    <property type="entry name" value="Umud Fragment, subunit A"/>
    <property type="match status" value="1"/>
</dbReference>
<proteinExistence type="predicted"/>
<dbReference type="Proteomes" id="UP000034392">
    <property type="component" value="Chromosome"/>
</dbReference>
<dbReference type="PATRIC" id="fig|1267766.3.peg.795"/>
<evidence type="ECO:0000313" key="6">
    <source>
        <dbReference type="Proteomes" id="UP000034392"/>
    </source>
</evidence>
<keyword evidence="3" id="KW-0804">Transcription</keyword>
<feature type="domain" description="Peptidase S24/S26A/S26B/S26C" evidence="4">
    <location>
        <begin position="89"/>
        <end position="197"/>
    </location>
</feature>
<dbReference type="OrthoDB" id="528805at2"/>
<dbReference type="InterPro" id="IPR039418">
    <property type="entry name" value="LexA-like"/>
</dbReference>
<evidence type="ECO:0000313" key="5">
    <source>
        <dbReference type="EMBL" id="AKH41841.1"/>
    </source>
</evidence>
<reference evidence="5" key="1">
    <citation type="submission" date="2015-05" db="EMBL/GenBank/DDBJ databases">
        <title>The complete genome of Altererythrobacter atlanticus strain 26DY36.</title>
        <authorList>
            <person name="Wu Y.-H."/>
            <person name="Cheng H."/>
            <person name="Wu X.-W."/>
        </authorList>
    </citation>
    <scope>NUCLEOTIDE SEQUENCE [LARGE SCALE GENOMIC DNA]</scope>
    <source>
        <strain evidence="5">26DY36</strain>
    </source>
</reference>
<keyword evidence="2" id="KW-0238">DNA-binding</keyword>
<keyword evidence="6" id="KW-1185">Reference proteome</keyword>
<protein>
    <recommendedName>
        <fullName evidence="4">Peptidase S24/S26A/S26B/S26C domain-containing protein</fullName>
    </recommendedName>
</protein>
<evidence type="ECO:0000256" key="2">
    <source>
        <dbReference type="ARBA" id="ARBA00023125"/>
    </source>
</evidence>
<dbReference type="SUPFAM" id="SSF51306">
    <property type="entry name" value="LexA/Signal peptidase"/>
    <property type="match status" value="1"/>
</dbReference>
<dbReference type="EMBL" id="CP011452">
    <property type="protein sequence ID" value="AKH41841.1"/>
    <property type="molecule type" value="Genomic_DNA"/>
</dbReference>
<evidence type="ECO:0000256" key="1">
    <source>
        <dbReference type="ARBA" id="ARBA00023015"/>
    </source>
</evidence>
<dbReference type="AlphaFoldDB" id="A0A0F7KRU7"/>
<sequence length="204" mass="22699">MTPRQALDDLIREREETYAAVSRLLGRNSAYIQQYIKRGTPARLDQSDIAQLALHFDVPAKLLGGKESSSTPRRSVITVPVIEAKGLEIAQERSRIVDEAWLRRLCNRPAGLAILPIAGEAMQPTLQNGDEVIIQRLRSHDALQDGLYAVRGSSETFVRRIALDPTKNRISVLTDHPAYPSWNGVQRKAINVVGRVIWIGSQVS</sequence>
<dbReference type="InterPro" id="IPR036286">
    <property type="entry name" value="LexA/Signal_pep-like_sf"/>
</dbReference>
<dbReference type="PANTHER" id="PTHR40661">
    <property type="match status" value="1"/>
</dbReference>